<evidence type="ECO:0000256" key="2">
    <source>
        <dbReference type="ARBA" id="ARBA00013014"/>
    </source>
</evidence>
<dbReference type="InterPro" id="IPR051402">
    <property type="entry name" value="KPR-Related"/>
</dbReference>
<dbReference type="PANTHER" id="PTHR21708:SF45">
    <property type="entry name" value="2-DEHYDROPANTOATE 2-REDUCTASE"/>
    <property type="match status" value="1"/>
</dbReference>
<name>A0A8I2GVR3_RHILV</name>
<dbReference type="SUPFAM" id="SSF48179">
    <property type="entry name" value="6-phosphogluconate dehydrogenase C-terminal domain-like"/>
    <property type="match status" value="1"/>
</dbReference>
<dbReference type="RefSeq" id="WP_130788592.1">
    <property type="nucleotide sequence ID" value="NZ_WIEZ01000018.1"/>
</dbReference>
<comment type="catalytic activity">
    <reaction evidence="6">
        <text>(R)-pantoate + NADP(+) = 2-dehydropantoate + NADPH + H(+)</text>
        <dbReference type="Rhea" id="RHEA:16233"/>
        <dbReference type="ChEBI" id="CHEBI:11561"/>
        <dbReference type="ChEBI" id="CHEBI:15378"/>
        <dbReference type="ChEBI" id="CHEBI:15980"/>
        <dbReference type="ChEBI" id="CHEBI:57783"/>
        <dbReference type="ChEBI" id="CHEBI:58349"/>
        <dbReference type="EC" id="1.1.1.169"/>
    </reaction>
</comment>
<evidence type="ECO:0000256" key="1">
    <source>
        <dbReference type="ARBA" id="ARBA00004994"/>
    </source>
</evidence>
<dbReference type="Gene3D" id="3.40.50.720">
    <property type="entry name" value="NAD(P)-binding Rossmann-like Domain"/>
    <property type="match status" value="1"/>
</dbReference>
<dbReference type="NCBIfam" id="NF005089">
    <property type="entry name" value="PRK06522.1-4"/>
    <property type="match status" value="1"/>
</dbReference>
<dbReference type="InterPro" id="IPR013328">
    <property type="entry name" value="6PGD_dom2"/>
</dbReference>
<dbReference type="Pfam" id="PF02558">
    <property type="entry name" value="ApbA"/>
    <property type="match status" value="1"/>
</dbReference>
<dbReference type="InterPro" id="IPR013332">
    <property type="entry name" value="KPR_N"/>
</dbReference>
<evidence type="ECO:0000259" key="8">
    <source>
        <dbReference type="Pfam" id="PF08546"/>
    </source>
</evidence>
<evidence type="ECO:0000256" key="3">
    <source>
        <dbReference type="ARBA" id="ARBA00019465"/>
    </source>
</evidence>
<evidence type="ECO:0000313" key="9">
    <source>
        <dbReference type="EMBL" id="NKM48821.1"/>
    </source>
</evidence>
<evidence type="ECO:0000256" key="4">
    <source>
        <dbReference type="ARBA" id="ARBA00022655"/>
    </source>
</evidence>
<keyword evidence="9" id="KW-0560">Oxidoreductase</keyword>
<dbReference type="GO" id="GO:0015940">
    <property type="term" value="P:pantothenate biosynthetic process"/>
    <property type="evidence" value="ECO:0007669"/>
    <property type="project" value="UniProtKB-UniPathway"/>
</dbReference>
<keyword evidence="4" id="KW-0566">Pantothenate biosynthesis</keyword>
<dbReference type="UniPathway" id="UPA00028">
    <property type="reaction ID" value="UER00004"/>
</dbReference>
<evidence type="ECO:0000313" key="10">
    <source>
        <dbReference type="Proteomes" id="UP000662259"/>
    </source>
</evidence>
<evidence type="ECO:0000259" key="7">
    <source>
        <dbReference type="Pfam" id="PF02558"/>
    </source>
</evidence>
<dbReference type="InterPro" id="IPR008927">
    <property type="entry name" value="6-PGluconate_DH-like_C_sf"/>
</dbReference>
<dbReference type="InterPro" id="IPR013752">
    <property type="entry name" value="KPA_reductase"/>
</dbReference>
<gene>
    <name evidence="9" type="ORF">GFL91_28530</name>
</gene>
<accession>A0A8I2GVR3</accession>
<dbReference type="EC" id="1.1.1.169" evidence="2"/>
<dbReference type="AlphaFoldDB" id="A0A8I2GVR3"/>
<dbReference type="InterPro" id="IPR036291">
    <property type="entry name" value="NAD(P)-bd_dom_sf"/>
</dbReference>
<evidence type="ECO:0000256" key="6">
    <source>
        <dbReference type="ARBA" id="ARBA00048793"/>
    </source>
</evidence>
<dbReference type="Pfam" id="PF08546">
    <property type="entry name" value="ApbA_C"/>
    <property type="match status" value="1"/>
</dbReference>
<dbReference type="Proteomes" id="UP000662259">
    <property type="component" value="Unassembled WGS sequence"/>
</dbReference>
<sequence>MSKFEYAAAESRRICIAGAGAIGLTLAARLATAGFDVSVVARGESLEAIKQNGIRLLDLEGDHSVKVRVGAANELGVQHILFLCPKSHDLGGLATSLLPMITAETVIVPVINGVPWWMFEGIGGGWDGRAIESVDPGGQIKSMLPPAQTIGTTAMITAERLRPGLARTRNPLHMTLGELDDRHTRRLAEVEGILNKSGIATRIAPRIRDAVWTKVARNMISNPVTAITGATLGQNFGSRYLADVSYQMLMEIIPVIEAYGSKLELDPSTIITSGRNLGDVRTSMLQDLEKGHRLELASICDAVLELAGLRNIQMPVTAAITALAHFLESGERFAAA</sequence>
<comment type="caution">
    <text evidence="9">The sequence shown here is derived from an EMBL/GenBank/DDBJ whole genome shotgun (WGS) entry which is preliminary data.</text>
</comment>
<dbReference type="Gene3D" id="1.10.1040.10">
    <property type="entry name" value="N-(1-d-carboxylethyl)-l-norvaline Dehydrogenase, domain 2"/>
    <property type="match status" value="1"/>
</dbReference>
<protein>
    <recommendedName>
        <fullName evidence="3">2-dehydropantoate 2-reductase</fullName>
        <ecNumber evidence="2">1.1.1.169</ecNumber>
    </recommendedName>
    <alternativeName>
        <fullName evidence="5">Ketopantoate reductase</fullName>
    </alternativeName>
</protein>
<comment type="pathway">
    <text evidence="1">Cofactor biosynthesis; (R)-pantothenate biosynthesis; (R)-pantoate from 3-methyl-2-oxobutanoate: step 2/2.</text>
</comment>
<reference evidence="9" key="1">
    <citation type="submission" date="2019-10" db="EMBL/GenBank/DDBJ databases">
        <title>Rhizobium leguminosarum symbiovar viciae collection.</title>
        <authorList>
            <person name="Boivin S."/>
            <person name="Lepetit M."/>
        </authorList>
    </citation>
    <scope>NUCLEOTIDE SEQUENCE</scope>
    <source>
        <strain evidence="9">L143</strain>
    </source>
</reference>
<dbReference type="GO" id="GO:0008677">
    <property type="term" value="F:2-dehydropantoate 2-reductase activity"/>
    <property type="evidence" value="ECO:0007669"/>
    <property type="project" value="UniProtKB-EC"/>
</dbReference>
<organism evidence="9 10">
    <name type="scientific">Rhizobium leguminosarum bv. viciae</name>
    <dbReference type="NCBI Taxonomy" id="387"/>
    <lineage>
        <taxon>Bacteria</taxon>
        <taxon>Pseudomonadati</taxon>
        <taxon>Pseudomonadota</taxon>
        <taxon>Alphaproteobacteria</taxon>
        <taxon>Hyphomicrobiales</taxon>
        <taxon>Rhizobiaceae</taxon>
        <taxon>Rhizobium/Agrobacterium group</taxon>
        <taxon>Rhizobium</taxon>
    </lineage>
</organism>
<feature type="domain" description="Ketopantoate reductase C-terminal" evidence="8">
    <location>
        <begin position="207"/>
        <end position="328"/>
    </location>
</feature>
<dbReference type="GO" id="GO:0005737">
    <property type="term" value="C:cytoplasm"/>
    <property type="evidence" value="ECO:0007669"/>
    <property type="project" value="TreeGrafter"/>
</dbReference>
<dbReference type="PANTHER" id="PTHR21708">
    <property type="entry name" value="PROBABLE 2-DEHYDROPANTOATE 2-REDUCTASE"/>
    <property type="match status" value="1"/>
</dbReference>
<dbReference type="SUPFAM" id="SSF51735">
    <property type="entry name" value="NAD(P)-binding Rossmann-fold domains"/>
    <property type="match status" value="1"/>
</dbReference>
<feature type="domain" description="Ketopantoate reductase N-terminal" evidence="7">
    <location>
        <begin position="14"/>
        <end position="114"/>
    </location>
</feature>
<dbReference type="EMBL" id="WIEZ01000018">
    <property type="protein sequence ID" value="NKM48821.1"/>
    <property type="molecule type" value="Genomic_DNA"/>
</dbReference>
<proteinExistence type="predicted"/>
<evidence type="ECO:0000256" key="5">
    <source>
        <dbReference type="ARBA" id="ARBA00032024"/>
    </source>
</evidence>